<dbReference type="NCBIfam" id="NF005559">
    <property type="entry name" value="PRK07231.1"/>
    <property type="match status" value="1"/>
</dbReference>
<gene>
    <name evidence="4" type="ORF">EA472_08265</name>
</gene>
<keyword evidence="5" id="KW-1185">Reference proteome</keyword>
<dbReference type="FunFam" id="3.40.50.720:FF:000084">
    <property type="entry name" value="Short-chain dehydrogenase reductase"/>
    <property type="match status" value="1"/>
</dbReference>
<evidence type="ECO:0000313" key="5">
    <source>
        <dbReference type="Proteomes" id="UP000281431"/>
    </source>
</evidence>
<dbReference type="PRINTS" id="PR00081">
    <property type="entry name" value="GDHRDH"/>
</dbReference>
<proteinExistence type="inferred from homology"/>
<keyword evidence="2" id="KW-0560">Oxidoreductase</keyword>
<dbReference type="GO" id="GO:0016616">
    <property type="term" value="F:oxidoreductase activity, acting on the CH-OH group of donors, NAD or NADP as acceptor"/>
    <property type="evidence" value="ECO:0007669"/>
    <property type="project" value="TreeGrafter"/>
</dbReference>
<dbReference type="Pfam" id="PF13561">
    <property type="entry name" value="adh_short_C2"/>
    <property type="match status" value="1"/>
</dbReference>
<evidence type="ECO:0000313" key="4">
    <source>
        <dbReference type="EMBL" id="RQH01426.1"/>
    </source>
</evidence>
<accession>A0A3N6PQ93</accession>
<dbReference type="PANTHER" id="PTHR42760:SF133">
    <property type="entry name" value="3-OXOACYL-[ACYL-CARRIER-PROTEIN] REDUCTASE"/>
    <property type="match status" value="1"/>
</dbReference>
<dbReference type="PANTHER" id="PTHR42760">
    <property type="entry name" value="SHORT-CHAIN DEHYDROGENASES/REDUCTASES FAMILY MEMBER"/>
    <property type="match status" value="1"/>
</dbReference>
<evidence type="ECO:0000256" key="2">
    <source>
        <dbReference type="ARBA" id="ARBA00023002"/>
    </source>
</evidence>
<dbReference type="GO" id="GO:0006633">
    <property type="term" value="P:fatty acid biosynthetic process"/>
    <property type="evidence" value="ECO:0007669"/>
    <property type="project" value="TreeGrafter"/>
</dbReference>
<feature type="region of interest" description="Disordered" evidence="3">
    <location>
        <begin position="37"/>
        <end position="59"/>
    </location>
</feature>
<dbReference type="GO" id="GO:0048038">
    <property type="term" value="F:quinone binding"/>
    <property type="evidence" value="ECO:0007669"/>
    <property type="project" value="TreeGrafter"/>
</dbReference>
<dbReference type="Proteomes" id="UP000281431">
    <property type="component" value="Unassembled WGS sequence"/>
</dbReference>
<dbReference type="SUPFAM" id="SSF51735">
    <property type="entry name" value="NAD(P)-binding Rossmann-fold domains"/>
    <property type="match status" value="1"/>
</dbReference>
<dbReference type="InterPro" id="IPR020904">
    <property type="entry name" value="Sc_DH/Rdtase_CS"/>
</dbReference>
<sequence length="259" mass="27557">MSSSDERVAIVTGASTGIGRAIALELADDDTRVVVGDVREQPKTGSRYGPESERPTHREIEARGGTASFVRADVGTVGGCRTLIERAVDSDGRLDVLVNNAGIHVEGGLEELEPERWRRVIDVNLSGSFYCSKFAAPFLRERAGSIVNVASVHAIEGGAGPAYASSKAGLANLTRDLAAELGTDDVRVNAVCPGFVKTPRQDYLSDEDVERSREQTVLSRLGEPEDVAKAVSFLASADASWITGETLFVDGGWTAHRGV</sequence>
<evidence type="ECO:0000256" key="1">
    <source>
        <dbReference type="ARBA" id="ARBA00006484"/>
    </source>
</evidence>
<evidence type="ECO:0000256" key="3">
    <source>
        <dbReference type="SAM" id="MobiDB-lite"/>
    </source>
</evidence>
<dbReference type="AlphaFoldDB" id="A0A3N6PQ93"/>
<name>A0A3N6PQ93_NATCH</name>
<dbReference type="PRINTS" id="PR00080">
    <property type="entry name" value="SDRFAMILY"/>
</dbReference>
<dbReference type="OrthoDB" id="281764at2157"/>
<dbReference type="InterPro" id="IPR036291">
    <property type="entry name" value="NAD(P)-bd_dom_sf"/>
</dbReference>
<dbReference type="Gene3D" id="3.40.50.720">
    <property type="entry name" value="NAD(P)-binding Rossmann-like Domain"/>
    <property type="match status" value="1"/>
</dbReference>
<dbReference type="InterPro" id="IPR002347">
    <property type="entry name" value="SDR_fam"/>
</dbReference>
<dbReference type="PROSITE" id="PS00061">
    <property type="entry name" value="ADH_SHORT"/>
    <property type="match status" value="1"/>
</dbReference>
<protein>
    <submittedName>
        <fullName evidence="4">SDR family oxidoreductase</fullName>
    </submittedName>
</protein>
<organism evidence="4 5">
    <name type="scientific">Natrarchaeobius chitinivorans</name>
    <dbReference type="NCBI Taxonomy" id="1679083"/>
    <lineage>
        <taxon>Archaea</taxon>
        <taxon>Methanobacteriati</taxon>
        <taxon>Methanobacteriota</taxon>
        <taxon>Stenosarchaea group</taxon>
        <taxon>Halobacteria</taxon>
        <taxon>Halobacteriales</taxon>
        <taxon>Natrialbaceae</taxon>
        <taxon>Natrarchaeobius</taxon>
    </lineage>
</organism>
<comment type="caution">
    <text evidence="4">The sequence shown here is derived from an EMBL/GenBank/DDBJ whole genome shotgun (WGS) entry which is preliminary data.</text>
</comment>
<reference evidence="4 5" key="1">
    <citation type="submission" date="2018-10" db="EMBL/GenBank/DDBJ databases">
        <title>Natrarchaeobius chitinivorans gen. nov., sp. nov., and Natrarchaeobius haloalkaliphilus sp. nov., alkaliphilic, chitin-utilizing haloarchaea from hypersaline alkaline lakes.</title>
        <authorList>
            <person name="Sorokin D.Y."/>
            <person name="Elcheninov A.G."/>
            <person name="Kostrikina N.A."/>
            <person name="Bale N.J."/>
            <person name="Sinninghe Damste J.S."/>
            <person name="Khijniak T.V."/>
            <person name="Kublanov I.V."/>
            <person name="Toshchakov S.V."/>
        </authorList>
    </citation>
    <scope>NUCLEOTIDE SEQUENCE [LARGE SCALE GENOMIC DNA]</scope>
    <source>
        <strain evidence="4 5">AArcht7</strain>
    </source>
</reference>
<dbReference type="EMBL" id="REFZ01000004">
    <property type="protein sequence ID" value="RQH01426.1"/>
    <property type="molecule type" value="Genomic_DNA"/>
</dbReference>
<comment type="similarity">
    <text evidence="1">Belongs to the short-chain dehydrogenases/reductases (SDR) family.</text>
</comment>
<feature type="compositionally biased region" description="Basic and acidic residues" evidence="3">
    <location>
        <begin position="50"/>
        <end position="59"/>
    </location>
</feature>